<dbReference type="InterPro" id="IPR000672">
    <property type="entry name" value="THF_DH/CycHdrlase"/>
</dbReference>
<dbReference type="FunFam" id="3.40.50.10860:FF:000005">
    <property type="entry name" value="C-1-tetrahydrofolate synthase, cytoplasmic, putative"/>
    <property type="match status" value="1"/>
</dbReference>
<dbReference type="FunFam" id="3.40.50.720:FF:000189">
    <property type="entry name" value="Bifunctional protein FolD"/>
    <property type="match status" value="1"/>
</dbReference>
<feature type="domain" description="Tetrahydrofolate dehydrogenase/cyclohydrolase NAD(P)-binding" evidence="9">
    <location>
        <begin position="165"/>
        <end position="318"/>
    </location>
</feature>
<dbReference type="GO" id="GO:0004487">
    <property type="term" value="F:methylenetetrahydrofolate dehydrogenase (NAD+) activity"/>
    <property type="evidence" value="ECO:0007669"/>
    <property type="project" value="TreeGrafter"/>
</dbReference>
<evidence type="ECO:0000259" key="9">
    <source>
        <dbReference type="Pfam" id="PF02882"/>
    </source>
</evidence>
<dbReference type="InterPro" id="IPR046346">
    <property type="entry name" value="Aminoacid_DH-like_N_sf"/>
</dbReference>
<evidence type="ECO:0000256" key="5">
    <source>
        <dbReference type="ARBA" id="ARBA00023002"/>
    </source>
</evidence>
<comment type="catalytic activity">
    <reaction evidence="7">
        <text>(6R)-5,10-methenyltetrahydrofolate + H2O = (6R)-10-formyltetrahydrofolate + H(+)</text>
        <dbReference type="Rhea" id="RHEA:23700"/>
        <dbReference type="ChEBI" id="CHEBI:15377"/>
        <dbReference type="ChEBI" id="CHEBI:15378"/>
        <dbReference type="ChEBI" id="CHEBI:57455"/>
        <dbReference type="ChEBI" id="CHEBI:195366"/>
        <dbReference type="EC" id="3.5.4.9"/>
    </reaction>
</comment>
<dbReference type="SUPFAM" id="SSF53223">
    <property type="entry name" value="Aminoacid dehydrogenase-like, N-terminal domain"/>
    <property type="match status" value="1"/>
</dbReference>
<reference evidence="11" key="1">
    <citation type="submission" date="2025-08" db="UniProtKB">
        <authorList>
            <consortium name="RefSeq"/>
        </authorList>
    </citation>
    <scope>IDENTIFICATION</scope>
</reference>
<dbReference type="CDD" id="cd01080">
    <property type="entry name" value="NAD_bind_m-THF_DH_Cyclohyd"/>
    <property type="match status" value="1"/>
</dbReference>
<evidence type="ECO:0000256" key="4">
    <source>
        <dbReference type="ARBA" id="ARBA00022801"/>
    </source>
</evidence>
<keyword evidence="4" id="KW-0378">Hydrolase</keyword>
<evidence type="ECO:0000256" key="1">
    <source>
        <dbReference type="ARBA" id="ARBA00011738"/>
    </source>
</evidence>
<feature type="domain" description="Tetrahydrofolate dehydrogenase/cyclohydrolase catalytic" evidence="8">
    <location>
        <begin position="31"/>
        <end position="146"/>
    </location>
</feature>
<dbReference type="HAMAP" id="MF_01576">
    <property type="entry name" value="THF_DHG_CYH"/>
    <property type="match status" value="1"/>
</dbReference>
<dbReference type="RefSeq" id="XP_011502981.1">
    <property type="nucleotide sequence ID" value="XM_011504679.1"/>
</dbReference>
<keyword evidence="3" id="KW-0554">One-carbon metabolism</keyword>
<gene>
    <name evidence="11" type="primary">LOC105366285</name>
</gene>
<dbReference type="Gene3D" id="3.40.50.720">
    <property type="entry name" value="NAD(P)-binding Rossmann-like Domain"/>
    <property type="match status" value="1"/>
</dbReference>
<accession>A0AAJ7E0B2</accession>
<dbReference type="InterPro" id="IPR020631">
    <property type="entry name" value="THF_DH/CycHdrlase_NAD-bd_dom"/>
</dbReference>
<organism evidence="10 11">
    <name type="scientific">Ceratosolen solmsi marchali</name>
    <dbReference type="NCBI Taxonomy" id="326594"/>
    <lineage>
        <taxon>Eukaryota</taxon>
        <taxon>Metazoa</taxon>
        <taxon>Ecdysozoa</taxon>
        <taxon>Arthropoda</taxon>
        <taxon>Hexapoda</taxon>
        <taxon>Insecta</taxon>
        <taxon>Pterygota</taxon>
        <taxon>Neoptera</taxon>
        <taxon>Endopterygota</taxon>
        <taxon>Hymenoptera</taxon>
        <taxon>Apocrita</taxon>
        <taxon>Proctotrupomorpha</taxon>
        <taxon>Chalcidoidea</taxon>
        <taxon>Agaonidae</taxon>
        <taxon>Agaoninae</taxon>
        <taxon>Ceratosolen</taxon>
    </lineage>
</organism>
<evidence type="ECO:0000313" key="11">
    <source>
        <dbReference type="RefSeq" id="XP_011502981.1"/>
    </source>
</evidence>
<dbReference type="GeneID" id="105366285"/>
<keyword evidence="6" id="KW-0511">Multifunctional enzyme</keyword>
<dbReference type="GO" id="GO:0005739">
    <property type="term" value="C:mitochondrion"/>
    <property type="evidence" value="ECO:0007669"/>
    <property type="project" value="TreeGrafter"/>
</dbReference>
<evidence type="ECO:0000313" key="10">
    <source>
        <dbReference type="Proteomes" id="UP000695007"/>
    </source>
</evidence>
<dbReference type="InterPro" id="IPR020867">
    <property type="entry name" value="THF_DH/CycHdrlase_CS"/>
</dbReference>
<dbReference type="PRINTS" id="PR00085">
    <property type="entry name" value="THFDHDRGNASE"/>
</dbReference>
<evidence type="ECO:0000256" key="3">
    <source>
        <dbReference type="ARBA" id="ARBA00022563"/>
    </source>
</evidence>
<proteinExistence type="inferred from homology"/>
<dbReference type="Proteomes" id="UP000695007">
    <property type="component" value="Unplaced"/>
</dbReference>
<dbReference type="EC" id="3.5.4.9" evidence="2"/>
<keyword evidence="10" id="KW-1185">Reference proteome</keyword>
<dbReference type="CTD" id="47895"/>
<protein>
    <recommendedName>
        <fullName evidence="2">methenyltetrahydrofolate cyclohydrolase</fullName>
        <ecNumber evidence="2">3.5.4.9</ecNumber>
    </recommendedName>
</protein>
<dbReference type="GO" id="GO:0004488">
    <property type="term" value="F:methylenetetrahydrofolate dehydrogenase (NADP+) activity"/>
    <property type="evidence" value="ECO:0007669"/>
    <property type="project" value="InterPro"/>
</dbReference>
<dbReference type="PANTHER" id="PTHR48099">
    <property type="entry name" value="C-1-TETRAHYDROFOLATE SYNTHASE, CYTOPLASMIC-RELATED"/>
    <property type="match status" value="1"/>
</dbReference>
<dbReference type="GO" id="GO:0035999">
    <property type="term" value="P:tetrahydrofolate interconversion"/>
    <property type="evidence" value="ECO:0007669"/>
    <property type="project" value="TreeGrafter"/>
</dbReference>
<evidence type="ECO:0000256" key="7">
    <source>
        <dbReference type="ARBA" id="ARBA00036357"/>
    </source>
</evidence>
<name>A0AAJ7E0B2_9HYME</name>
<dbReference type="AlphaFoldDB" id="A0AAJ7E0B2"/>
<evidence type="ECO:0000259" key="8">
    <source>
        <dbReference type="Pfam" id="PF00763"/>
    </source>
</evidence>
<dbReference type="InterPro" id="IPR036291">
    <property type="entry name" value="NAD(P)-bd_dom_sf"/>
</dbReference>
<sequence>MLRCKISKLLNIGWILRELHSSKILCEAVIIDGKAIADQIIQEAKIEVDDWINDGGNRPRLIAILVGNNPGSKVYVKKKIEAAKYVGIDSDVIQFTSDISQKELLESIQKLNVNPSVNGILVQLPIPKHLNETEICQAVIPYKDVDGFHSENIGRLALNIKGIIPATALGVKELIIRSKIPTNGRNAVVIGRSKHVGFPIALLLHSDENGEISGLNITTTICHRYTPHNELKKYTKLADIVIAAAGVPGLITKEMIKPGACVIDVGISKVQVENKFRLLGDVHYESVKKVAGHITPVPGGVGPMTVAMLMKNTILATRMKENNKL</sequence>
<dbReference type="GO" id="GO:0004477">
    <property type="term" value="F:methenyltetrahydrofolate cyclohydrolase activity"/>
    <property type="evidence" value="ECO:0007669"/>
    <property type="project" value="UniProtKB-EC"/>
</dbReference>
<comment type="subunit">
    <text evidence="1">Homodimer.</text>
</comment>
<dbReference type="KEGG" id="csol:105366285"/>
<evidence type="ECO:0000256" key="6">
    <source>
        <dbReference type="ARBA" id="ARBA00023268"/>
    </source>
</evidence>
<dbReference type="SUPFAM" id="SSF51735">
    <property type="entry name" value="NAD(P)-binding Rossmann-fold domains"/>
    <property type="match status" value="1"/>
</dbReference>
<dbReference type="Pfam" id="PF00763">
    <property type="entry name" value="THF_DHG_CYH"/>
    <property type="match status" value="1"/>
</dbReference>
<evidence type="ECO:0000256" key="2">
    <source>
        <dbReference type="ARBA" id="ARBA00012776"/>
    </source>
</evidence>
<dbReference type="PROSITE" id="PS00766">
    <property type="entry name" value="THF_DHG_CYH_1"/>
    <property type="match status" value="1"/>
</dbReference>
<keyword evidence="5" id="KW-0560">Oxidoreductase</keyword>
<dbReference type="PANTHER" id="PTHR48099:SF11">
    <property type="entry name" value="BIFUNCTIONAL METHYLENETETRAHYDROFOLATE DEHYDROGENASE_CYCLOHYDROLASE, MITOCHONDRIAL"/>
    <property type="match status" value="1"/>
</dbReference>
<dbReference type="Pfam" id="PF02882">
    <property type="entry name" value="THF_DHG_CYH_C"/>
    <property type="match status" value="1"/>
</dbReference>
<dbReference type="Gene3D" id="3.40.50.10860">
    <property type="entry name" value="Leucine Dehydrogenase, chain A, domain 1"/>
    <property type="match status" value="1"/>
</dbReference>
<dbReference type="PROSITE" id="PS00767">
    <property type="entry name" value="THF_DHG_CYH_2"/>
    <property type="match status" value="1"/>
</dbReference>
<dbReference type="InterPro" id="IPR020630">
    <property type="entry name" value="THF_DH/CycHdrlase_cat_dom"/>
</dbReference>